<dbReference type="SUPFAM" id="SSF53756">
    <property type="entry name" value="UDP-Glycosyltransferase/glycogen phosphorylase"/>
    <property type="match status" value="1"/>
</dbReference>
<proteinExistence type="predicted"/>
<evidence type="ECO:0000313" key="1">
    <source>
        <dbReference type="EMBL" id="GEO39486.1"/>
    </source>
</evidence>
<dbReference type="Pfam" id="PF13692">
    <property type="entry name" value="Glyco_trans_1_4"/>
    <property type="match status" value="1"/>
</dbReference>
<organism evidence="1 2">
    <name type="scientific">Skermanella aerolata</name>
    <dbReference type="NCBI Taxonomy" id="393310"/>
    <lineage>
        <taxon>Bacteria</taxon>
        <taxon>Pseudomonadati</taxon>
        <taxon>Pseudomonadota</taxon>
        <taxon>Alphaproteobacteria</taxon>
        <taxon>Rhodospirillales</taxon>
        <taxon>Azospirillaceae</taxon>
        <taxon>Skermanella</taxon>
    </lineage>
</organism>
<accession>A0A512DSR4</accession>
<evidence type="ECO:0008006" key="3">
    <source>
        <dbReference type="Google" id="ProtNLM"/>
    </source>
</evidence>
<evidence type="ECO:0000313" key="2">
    <source>
        <dbReference type="Proteomes" id="UP000321523"/>
    </source>
</evidence>
<keyword evidence="2" id="KW-1185">Reference proteome</keyword>
<name>A0A512DSR4_9PROT</name>
<dbReference type="Proteomes" id="UP000321523">
    <property type="component" value="Unassembled WGS sequence"/>
</dbReference>
<dbReference type="PANTHER" id="PTHR12526">
    <property type="entry name" value="GLYCOSYLTRANSFERASE"/>
    <property type="match status" value="1"/>
</dbReference>
<dbReference type="Gene3D" id="3.40.50.2000">
    <property type="entry name" value="Glycogen Phosphorylase B"/>
    <property type="match status" value="2"/>
</dbReference>
<comment type="caution">
    <text evidence="1">The sequence shown here is derived from an EMBL/GenBank/DDBJ whole genome shotgun (WGS) entry which is preliminary data.</text>
</comment>
<sequence>MQDVSFSQAQIKGIRRADVIFVAADGFTLAPSRIRAYTFAKACRERGLNAEVLSFFDHLGAPGQGSAAYRMDEQTKLRIAAMGADILKVNPTAIFYMQKVSYHSLSVAIAAGANGNPVVLDYDDFDFQSHFLPRISRFFPGVGPFPATADMAKNSELCICSSHRLIEIMKQFNENCELIPTGTDLSVFDASLREQARPELRPGDPVELIWLGDLWGPQIVSDVMMAVDAFAALPSSIRDLARLTIIGFGDAWGEFKHVIGTKYAHVSNLVLRERIDPADAPALLAGCDIGLLPLSDSPFNHCKSPTKMFEYMAMKVAVLGTPVGEVEHIIRDGESGMLAQDIAGYMRRMGTLILDAGLRRSITERAYEEVVKSYHLGPMGDRLVELLTQVRDGPRRQGLEQLMAEG</sequence>
<dbReference type="EMBL" id="BJYZ01000016">
    <property type="protein sequence ID" value="GEO39486.1"/>
    <property type="molecule type" value="Genomic_DNA"/>
</dbReference>
<reference evidence="1 2" key="1">
    <citation type="submission" date="2019-07" db="EMBL/GenBank/DDBJ databases">
        <title>Whole genome shotgun sequence of Skermanella aerolata NBRC 106429.</title>
        <authorList>
            <person name="Hosoyama A."/>
            <person name="Uohara A."/>
            <person name="Ohji S."/>
            <person name="Ichikawa N."/>
        </authorList>
    </citation>
    <scope>NUCLEOTIDE SEQUENCE [LARGE SCALE GENOMIC DNA]</scope>
    <source>
        <strain evidence="1 2">NBRC 106429</strain>
    </source>
</reference>
<dbReference type="AlphaFoldDB" id="A0A512DSR4"/>
<dbReference type="OrthoDB" id="9810247at2"/>
<dbReference type="RefSeq" id="WP_044427802.1">
    <property type="nucleotide sequence ID" value="NZ_BJYZ01000016.1"/>
</dbReference>
<protein>
    <recommendedName>
        <fullName evidence="3">Glycosyl transferase</fullName>
    </recommendedName>
</protein>
<gene>
    <name evidence="1" type="ORF">SAE02_36340</name>
</gene>